<keyword evidence="1" id="KW-1133">Transmembrane helix</keyword>
<dbReference type="EMBL" id="AP023439">
    <property type="protein sequence ID" value="BCL23563.1"/>
    <property type="molecule type" value="Genomic_DNA"/>
</dbReference>
<evidence type="ECO:0000313" key="3">
    <source>
        <dbReference type="Proteomes" id="UP000516373"/>
    </source>
</evidence>
<dbReference type="AlphaFoldDB" id="A0A7G1NJY3"/>
<accession>A0A7G1NJY3</accession>
<organism evidence="2 3">
    <name type="scientific">Streptomyces tuirus</name>
    <dbReference type="NCBI Taxonomy" id="68278"/>
    <lineage>
        <taxon>Bacteria</taxon>
        <taxon>Bacillati</taxon>
        <taxon>Actinomycetota</taxon>
        <taxon>Actinomycetes</taxon>
        <taxon>Kitasatosporales</taxon>
        <taxon>Streptomycetaceae</taxon>
        <taxon>Streptomyces</taxon>
    </lineage>
</organism>
<protein>
    <submittedName>
        <fullName evidence="2">Uncharacterized protein</fullName>
    </submittedName>
</protein>
<keyword evidence="1" id="KW-0472">Membrane</keyword>
<gene>
    <name evidence="2" type="ORF">GCM10017668_54060</name>
</gene>
<dbReference type="KEGG" id="stui:GCM10017668_54060"/>
<proteinExistence type="predicted"/>
<keyword evidence="1" id="KW-0812">Transmembrane</keyword>
<sequence>MIGRTRLVRHAWSLTVWWLLLALALWLLGQAFGQTSSLMACAASSAFLVGIGEIGDWLRRRLAAHRRRTGHALKRSR</sequence>
<evidence type="ECO:0000256" key="1">
    <source>
        <dbReference type="SAM" id="Phobius"/>
    </source>
</evidence>
<reference evidence="2 3" key="1">
    <citation type="journal article" date="2014" name="Int. J. Syst. Evol. Microbiol.">
        <title>Complete genome sequence of Corynebacterium casei LMG S-19264T (=DSM 44701T), isolated from a smear-ripened cheese.</title>
        <authorList>
            <consortium name="US DOE Joint Genome Institute (JGI-PGF)"/>
            <person name="Walter F."/>
            <person name="Albersmeier A."/>
            <person name="Kalinowski J."/>
            <person name="Ruckert C."/>
        </authorList>
    </citation>
    <scope>NUCLEOTIDE SEQUENCE [LARGE SCALE GENOMIC DNA]</scope>
    <source>
        <strain evidence="2 3">JCM 4255</strain>
    </source>
</reference>
<name>A0A7G1NJY3_9ACTN</name>
<evidence type="ECO:0000313" key="2">
    <source>
        <dbReference type="EMBL" id="BCL23563.1"/>
    </source>
</evidence>
<feature type="transmembrane region" description="Helical" evidence="1">
    <location>
        <begin position="37"/>
        <end position="58"/>
    </location>
</feature>
<feature type="transmembrane region" description="Helical" evidence="1">
    <location>
        <begin position="12"/>
        <end position="31"/>
    </location>
</feature>
<dbReference type="Proteomes" id="UP000516373">
    <property type="component" value="Chromosome"/>
</dbReference>